<name>A0ABP1PVZ5_9HEXA</name>
<reference evidence="1 2" key="1">
    <citation type="submission" date="2024-08" db="EMBL/GenBank/DDBJ databases">
        <authorList>
            <person name="Cucini C."/>
            <person name="Frati F."/>
        </authorList>
    </citation>
    <scope>NUCLEOTIDE SEQUENCE [LARGE SCALE GENOMIC DNA]</scope>
</reference>
<protein>
    <submittedName>
        <fullName evidence="1">Uncharacterized protein</fullName>
    </submittedName>
</protein>
<dbReference type="InterPro" id="IPR001611">
    <property type="entry name" value="Leu-rich_rpt"/>
</dbReference>
<accession>A0ABP1PVZ5</accession>
<gene>
    <name evidence="1" type="ORF">ODALV1_LOCUS3069</name>
</gene>
<dbReference type="Pfam" id="PF13516">
    <property type="entry name" value="LRR_6"/>
    <property type="match status" value="1"/>
</dbReference>
<dbReference type="Proteomes" id="UP001642540">
    <property type="component" value="Unassembled WGS sequence"/>
</dbReference>
<dbReference type="InterPro" id="IPR032675">
    <property type="entry name" value="LRR_dom_sf"/>
</dbReference>
<dbReference type="SUPFAM" id="SSF52047">
    <property type="entry name" value="RNI-like"/>
    <property type="match status" value="1"/>
</dbReference>
<dbReference type="Gene3D" id="3.80.10.10">
    <property type="entry name" value="Ribonuclease Inhibitor"/>
    <property type="match status" value="1"/>
</dbReference>
<proteinExistence type="predicted"/>
<organism evidence="1 2">
    <name type="scientific">Orchesella dallaii</name>
    <dbReference type="NCBI Taxonomy" id="48710"/>
    <lineage>
        <taxon>Eukaryota</taxon>
        <taxon>Metazoa</taxon>
        <taxon>Ecdysozoa</taxon>
        <taxon>Arthropoda</taxon>
        <taxon>Hexapoda</taxon>
        <taxon>Collembola</taxon>
        <taxon>Entomobryomorpha</taxon>
        <taxon>Entomobryoidea</taxon>
        <taxon>Orchesellidae</taxon>
        <taxon>Orchesellinae</taxon>
        <taxon>Orchesella</taxon>
    </lineage>
</organism>
<evidence type="ECO:0000313" key="1">
    <source>
        <dbReference type="EMBL" id="CAL8075062.1"/>
    </source>
</evidence>
<evidence type="ECO:0000313" key="2">
    <source>
        <dbReference type="Proteomes" id="UP001642540"/>
    </source>
</evidence>
<sequence>MWSVSSVSTTSGCFDLVRNFYRLQLESSSKHGTLQKLAVSAIVAAYQDYRDVWINSMPCLPRDLRQEICKLLMCKGILDNDLFSLCVDPNRKVWDLRTILHNFTSESCTILSQCKSLELLRLSHPSCSSEALGKMLQNLTKLRLLEVTNTEGMNDEALEVVASHCPNLEVLNVQGTAVTDKGMMALKTHAVKLKELDINNTNISRVGVDYLTSGPMKETLKLLHFRYCPMLGTGKAIRHIVSSFPNVKDYSFDFAEGEDQAEIVETLNQFPGPTPGHLSFNIPF</sequence>
<comment type="caution">
    <text evidence="1">The sequence shown here is derived from an EMBL/GenBank/DDBJ whole genome shotgun (WGS) entry which is preliminary data.</text>
</comment>
<dbReference type="PANTHER" id="PTHR13318">
    <property type="entry name" value="PARTNER OF PAIRED, ISOFORM B-RELATED"/>
    <property type="match status" value="1"/>
</dbReference>
<keyword evidence="2" id="KW-1185">Reference proteome</keyword>
<dbReference type="EMBL" id="CAXLJM020000007">
    <property type="protein sequence ID" value="CAL8075062.1"/>
    <property type="molecule type" value="Genomic_DNA"/>
</dbReference>